<dbReference type="PROSITE" id="PS51257">
    <property type="entry name" value="PROKAR_LIPOPROTEIN"/>
    <property type="match status" value="1"/>
</dbReference>
<comment type="caution">
    <text evidence="1">The sequence shown here is derived from an EMBL/GenBank/DDBJ whole genome shotgun (WGS) entry which is preliminary data.</text>
</comment>
<reference evidence="1 2" key="1">
    <citation type="submission" date="2023-05" db="EMBL/GenBank/DDBJ databases">
        <title>Novel species of genus Flectobacillus isolated from stream in China.</title>
        <authorList>
            <person name="Lu H."/>
        </authorList>
    </citation>
    <scope>NUCLEOTIDE SEQUENCE [LARGE SCALE GENOMIC DNA]</scope>
    <source>
        <strain evidence="1 2">KCTC 42575</strain>
    </source>
</reference>
<protein>
    <recommendedName>
        <fullName evidence="3">Lipoprotein</fullName>
    </recommendedName>
</protein>
<accession>A0ABT6Y2C6</accession>
<evidence type="ECO:0008006" key="3">
    <source>
        <dbReference type="Google" id="ProtNLM"/>
    </source>
</evidence>
<evidence type="ECO:0000313" key="1">
    <source>
        <dbReference type="EMBL" id="MDI9857715.1"/>
    </source>
</evidence>
<sequence length="153" mass="18191">MTKYFIGVWIFFFCSCDDKKRITLYEYDGVYVTRIDNHTESYFYFGKFKDEYNLPKSYVKSHFNGFNSGIDAYLIFNQNNVDVYYSMGQFENIGKKGNIKVINSPKSRTFNYNFDDKVRGRYNNICRVSDILTREQVLNFDNHSKVKVTILVE</sequence>
<keyword evidence="2" id="KW-1185">Reference proteome</keyword>
<name>A0ABT6Y2C6_9BACT</name>
<dbReference type="Proteomes" id="UP001236507">
    <property type="component" value="Unassembled WGS sequence"/>
</dbReference>
<organism evidence="1 2">
    <name type="scientific">Flectobacillus roseus</name>
    <dbReference type="NCBI Taxonomy" id="502259"/>
    <lineage>
        <taxon>Bacteria</taxon>
        <taxon>Pseudomonadati</taxon>
        <taxon>Bacteroidota</taxon>
        <taxon>Cytophagia</taxon>
        <taxon>Cytophagales</taxon>
        <taxon>Flectobacillaceae</taxon>
        <taxon>Flectobacillus</taxon>
    </lineage>
</organism>
<proteinExistence type="predicted"/>
<gene>
    <name evidence="1" type="ORF">QM524_00715</name>
</gene>
<dbReference type="RefSeq" id="WP_283343035.1">
    <property type="nucleotide sequence ID" value="NZ_JASHIF010000002.1"/>
</dbReference>
<dbReference type="EMBL" id="JASHIF010000002">
    <property type="protein sequence ID" value="MDI9857715.1"/>
    <property type="molecule type" value="Genomic_DNA"/>
</dbReference>
<evidence type="ECO:0000313" key="2">
    <source>
        <dbReference type="Proteomes" id="UP001236507"/>
    </source>
</evidence>